<evidence type="ECO:0000313" key="6">
    <source>
        <dbReference type="Proteomes" id="UP001337655"/>
    </source>
</evidence>
<feature type="compositionally biased region" description="Polar residues" evidence="1">
    <location>
        <begin position="261"/>
        <end position="274"/>
    </location>
</feature>
<feature type="compositionally biased region" description="Low complexity" evidence="1">
    <location>
        <begin position="426"/>
        <end position="441"/>
    </location>
</feature>
<feature type="compositionally biased region" description="Polar residues" evidence="1">
    <location>
        <begin position="96"/>
        <end position="107"/>
    </location>
</feature>
<feature type="region of interest" description="Disordered" evidence="1">
    <location>
        <begin position="51"/>
        <end position="764"/>
    </location>
</feature>
<proteinExistence type="predicted"/>
<name>A0AAV9P687_9PEZI</name>
<evidence type="ECO:0000259" key="2">
    <source>
        <dbReference type="Pfam" id="PF00626"/>
    </source>
</evidence>
<feature type="domain" description="Gelsolin-like" evidence="2">
    <location>
        <begin position="1434"/>
        <end position="1507"/>
    </location>
</feature>
<dbReference type="GeneID" id="89929572"/>
<feature type="compositionally biased region" description="Basic residues" evidence="1">
    <location>
        <begin position="980"/>
        <end position="990"/>
    </location>
</feature>
<dbReference type="EMBL" id="JAVRRT010000013">
    <property type="protein sequence ID" value="KAK5166694.1"/>
    <property type="molecule type" value="Genomic_DNA"/>
</dbReference>
<feature type="compositionally biased region" description="Low complexity" evidence="1">
    <location>
        <begin position="481"/>
        <end position="497"/>
    </location>
</feature>
<dbReference type="GO" id="GO:0051015">
    <property type="term" value="F:actin filament binding"/>
    <property type="evidence" value="ECO:0007669"/>
    <property type="project" value="InterPro"/>
</dbReference>
<dbReference type="GO" id="GO:0051016">
    <property type="term" value="P:barbed-end actin filament capping"/>
    <property type="evidence" value="ECO:0007669"/>
    <property type="project" value="TreeGrafter"/>
</dbReference>
<feature type="compositionally biased region" description="Polar residues" evidence="1">
    <location>
        <begin position="323"/>
        <end position="347"/>
    </location>
</feature>
<protein>
    <recommendedName>
        <fullName evidence="7">DUF4045 domain-containing protein</fullName>
    </recommendedName>
</protein>
<dbReference type="PANTHER" id="PTHR11977">
    <property type="entry name" value="VILLIN"/>
    <property type="match status" value="1"/>
</dbReference>
<reference evidence="5 6" key="1">
    <citation type="submission" date="2023-08" db="EMBL/GenBank/DDBJ databases">
        <title>Black Yeasts Isolated from many extreme environments.</title>
        <authorList>
            <person name="Coleine C."/>
            <person name="Stajich J.E."/>
            <person name="Selbmann L."/>
        </authorList>
    </citation>
    <scope>NUCLEOTIDE SEQUENCE [LARGE SCALE GENOMIC DNA]</scope>
    <source>
        <strain evidence="5 6">CCFEE 5935</strain>
    </source>
</reference>
<evidence type="ECO:0000259" key="3">
    <source>
        <dbReference type="Pfam" id="PF13254"/>
    </source>
</evidence>
<feature type="compositionally biased region" description="Low complexity" evidence="1">
    <location>
        <begin position="177"/>
        <end position="194"/>
    </location>
</feature>
<dbReference type="PANTHER" id="PTHR11977:SF133">
    <property type="entry name" value="DUF4045 DOMAIN-CONTAINING PROTEIN"/>
    <property type="match status" value="1"/>
</dbReference>
<dbReference type="InterPro" id="IPR007123">
    <property type="entry name" value="Gelsolin-like_dom"/>
</dbReference>
<feature type="compositionally biased region" description="Basic and acidic residues" evidence="1">
    <location>
        <begin position="51"/>
        <end position="76"/>
    </location>
</feature>
<feature type="region of interest" description="Disordered" evidence="1">
    <location>
        <begin position="1253"/>
        <end position="1272"/>
    </location>
</feature>
<dbReference type="RefSeq" id="XP_064656576.1">
    <property type="nucleotide sequence ID" value="XM_064805471.1"/>
</dbReference>
<feature type="compositionally biased region" description="Low complexity" evidence="1">
    <location>
        <begin position="638"/>
        <end position="652"/>
    </location>
</feature>
<feature type="compositionally biased region" description="Low complexity" evidence="1">
    <location>
        <begin position="1065"/>
        <end position="1079"/>
    </location>
</feature>
<feature type="region of interest" description="Disordered" evidence="1">
    <location>
        <begin position="814"/>
        <end position="1246"/>
    </location>
</feature>
<dbReference type="Gene3D" id="3.40.20.10">
    <property type="entry name" value="Severin"/>
    <property type="match status" value="3"/>
</dbReference>
<comment type="caution">
    <text evidence="5">The sequence shown here is derived from an EMBL/GenBank/DDBJ whole genome shotgun (WGS) entry which is preliminary data.</text>
</comment>
<dbReference type="GO" id="GO:0005546">
    <property type="term" value="F:phosphatidylinositol-4,5-bisphosphate binding"/>
    <property type="evidence" value="ECO:0007669"/>
    <property type="project" value="TreeGrafter"/>
</dbReference>
<dbReference type="GO" id="GO:0008154">
    <property type="term" value="P:actin polymerization or depolymerization"/>
    <property type="evidence" value="ECO:0007669"/>
    <property type="project" value="TreeGrafter"/>
</dbReference>
<dbReference type="InterPro" id="IPR057226">
    <property type="entry name" value="DUF7904"/>
</dbReference>
<evidence type="ECO:0000256" key="1">
    <source>
        <dbReference type="SAM" id="MobiDB-lite"/>
    </source>
</evidence>
<keyword evidence="6" id="KW-1185">Reference proteome</keyword>
<feature type="domain" description="DUF7904" evidence="4">
    <location>
        <begin position="1320"/>
        <end position="1413"/>
    </location>
</feature>
<evidence type="ECO:0008006" key="7">
    <source>
        <dbReference type="Google" id="ProtNLM"/>
    </source>
</evidence>
<feature type="compositionally biased region" description="Basic and acidic residues" evidence="1">
    <location>
        <begin position="1020"/>
        <end position="1037"/>
    </location>
</feature>
<dbReference type="GO" id="GO:0005737">
    <property type="term" value="C:cytoplasm"/>
    <property type="evidence" value="ECO:0007669"/>
    <property type="project" value="TreeGrafter"/>
</dbReference>
<feature type="domain" description="DUF4045" evidence="3">
    <location>
        <begin position="22"/>
        <end position="816"/>
    </location>
</feature>
<dbReference type="SUPFAM" id="SSF55753">
    <property type="entry name" value="Actin depolymerizing proteins"/>
    <property type="match status" value="2"/>
</dbReference>
<feature type="compositionally biased region" description="Polar residues" evidence="1">
    <location>
        <begin position="292"/>
        <end position="302"/>
    </location>
</feature>
<feature type="compositionally biased region" description="Basic and acidic residues" evidence="1">
    <location>
        <begin position="721"/>
        <end position="755"/>
    </location>
</feature>
<dbReference type="InterPro" id="IPR025118">
    <property type="entry name" value="DUF4045"/>
</dbReference>
<feature type="compositionally biased region" description="Polar residues" evidence="1">
    <location>
        <begin position="1103"/>
        <end position="1122"/>
    </location>
</feature>
<feature type="compositionally biased region" description="Basic and acidic residues" evidence="1">
    <location>
        <begin position="814"/>
        <end position="831"/>
    </location>
</feature>
<dbReference type="Pfam" id="PF13254">
    <property type="entry name" value="DUF4045"/>
    <property type="match status" value="1"/>
</dbReference>
<feature type="compositionally biased region" description="Basic and acidic residues" evidence="1">
    <location>
        <begin position="596"/>
        <end position="611"/>
    </location>
</feature>
<feature type="compositionally biased region" description="Low complexity" evidence="1">
    <location>
        <begin position="1206"/>
        <end position="1223"/>
    </location>
</feature>
<evidence type="ECO:0000313" key="5">
    <source>
        <dbReference type="EMBL" id="KAK5166694.1"/>
    </source>
</evidence>
<feature type="compositionally biased region" description="Polar residues" evidence="1">
    <location>
        <begin position="1"/>
        <end position="16"/>
    </location>
</feature>
<feature type="compositionally biased region" description="Polar residues" evidence="1">
    <location>
        <begin position="234"/>
        <end position="243"/>
    </location>
</feature>
<feature type="compositionally biased region" description="Polar residues" evidence="1">
    <location>
        <begin position="895"/>
        <end position="916"/>
    </location>
</feature>
<dbReference type="Pfam" id="PF00626">
    <property type="entry name" value="Gelsolin"/>
    <property type="match status" value="1"/>
</dbReference>
<dbReference type="SMART" id="SM00262">
    <property type="entry name" value="GEL"/>
    <property type="match status" value="2"/>
</dbReference>
<feature type="compositionally biased region" description="Basic and acidic residues" evidence="1">
    <location>
        <begin position="843"/>
        <end position="855"/>
    </location>
</feature>
<feature type="compositionally biased region" description="Basic and acidic residues" evidence="1">
    <location>
        <begin position="1146"/>
        <end position="1155"/>
    </location>
</feature>
<feature type="compositionally biased region" description="Polar residues" evidence="1">
    <location>
        <begin position="1174"/>
        <end position="1188"/>
    </location>
</feature>
<dbReference type="InterPro" id="IPR007122">
    <property type="entry name" value="Villin/Gelsolin"/>
</dbReference>
<dbReference type="GO" id="GO:0015629">
    <property type="term" value="C:actin cytoskeleton"/>
    <property type="evidence" value="ECO:0007669"/>
    <property type="project" value="TreeGrafter"/>
</dbReference>
<feature type="region of interest" description="Disordered" evidence="1">
    <location>
        <begin position="1"/>
        <end position="25"/>
    </location>
</feature>
<dbReference type="Proteomes" id="UP001337655">
    <property type="component" value="Unassembled WGS sequence"/>
</dbReference>
<dbReference type="InterPro" id="IPR029006">
    <property type="entry name" value="ADF-H/Gelsolin-like_dom_sf"/>
</dbReference>
<feature type="compositionally biased region" description="Low complexity" evidence="1">
    <location>
        <begin position="933"/>
        <end position="959"/>
    </location>
</feature>
<gene>
    <name evidence="5" type="ORF">LTR77_008238</name>
</gene>
<organism evidence="5 6">
    <name type="scientific">Saxophila tyrrhenica</name>
    <dbReference type="NCBI Taxonomy" id="1690608"/>
    <lineage>
        <taxon>Eukaryota</taxon>
        <taxon>Fungi</taxon>
        <taxon>Dikarya</taxon>
        <taxon>Ascomycota</taxon>
        <taxon>Pezizomycotina</taxon>
        <taxon>Dothideomycetes</taxon>
        <taxon>Dothideomycetidae</taxon>
        <taxon>Mycosphaerellales</taxon>
        <taxon>Extremaceae</taxon>
        <taxon>Saxophila</taxon>
    </lineage>
</organism>
<dbReference type="GO" id="GO:0051014">
    <property type="term" value="P:actin filament severing"/>
    <property type="evidence" value="ECO:0007669"/>
    <property type="project" value="TreeGrafter"/>
</dbReference>
<feature type="compositionally biased region" description="Low complexity" evidence="1">
    <location>
        <begin position="134"/>
        <end position="151"/>
    </location>
</feature>
<feature type="compositionally biased region" description="Polar residues" evidence="1">
    <location>
        <begin position="465"/>
        <end position="475"/>
    </location>
</feature>
<feature type="compositionally biased region" description="Basic and acidic residues" evidence="1">
    <location>
        <begin position="564"/>
        <end position="573"/>
    </location>
</feature>
<feature type="compositionally biased region" description="Low complexity" evidence="1">
    <location>
        <begin position="275"/>
        <end position="291"/>
    </location>
</feature>
<evidence type="ECO:0000259" key="4">
    <source>
        <dbReference type="Pfam" id="PF25480"/>
    </source>
</evidence>
<sequence length="1705" mass="181922">MSSVDPPSTSASNTNPADDDLDPAAFIRSVRELSEKREREDAERYRKLEEEVAQGRRERAARRAERARSISPEKLDIASTAPLESSPDVTRFEPINTPTAMDSSAPESPTKDIPEFKGFGSRTSSADTAAPARAESSASKPSQSASSLARSGTLSWQQRPSSRGGGSSSRPKSMVLPDTSRPTSSSSSAAATDAEPSRDQIAASLGSRDPSWFRQTADRGMGSAAYRRSKDETGSASPDTFSSGRRGLPGMSRELPLEPTEATSPAPSDSIASETASRGGSVRGSTVSSAGFSTVRTSTSSKPDLKSLIAADQEQEKAAPSSDYASSITDGEQAKTGRTLTMSSSQARLAEATERPSSPTKGQGGFVRSAMMRRGDSVSKRWSAQPGPSLSRENSIASARSGFGGLTGSYSVPKLEPTPSSRETSNEPSSQPTSSSTNVSNMTATQDDKDVFVKPSLPRAHSRSKSIASNYSTTAEEGHTSPSSSPSKRWSPQKSSWLESAITKPDSPKPAPAARNSQPSWMADIAKAKAQKASGGDTTPKPAEDAGSRPGSPTKAPFGQGMLKRSESRDRGTPRSSTPKPVEGPTSRPASPTKAYSDRKTLQRLDSRDLGAARSLTPKPLDVSTPRSGSPTKVGFGQSSSQRDSQSLSRSSMPLARPSIDQPAAKISDISAPSVKPGPVQTTDAVPEATLQKDDTKPMPPSESTQVSTEAPAPTAVKPARPIDLKPKPEAPPKPRTDFRSTLRARAPTESKTQETPEFLSKFGQLKKTDTQNYVAPDVLKDNILRGKSDLAKTGGPVKTQRRDELKESLLAKKEQWQKEKDEGVVHERKVSNPPQTPQKPEALAKREMMGRPEGVKMAASPEKPKTATPEALARHKSLKDKPKSEVAMPELEKQTSAPASSNVQPVQTKQASETSRMAARFNPGLAGILARGPPQASSGSNPSSRPESSAAAPRSSTPLPSPPSEPPAEGAQLQDMRKGRAKGPKRRKGGAPAVEPDTTASAIAEPSPPPMNTQATPDFEQRARVEAEPPLNEKTKPRALPGSAASLMVSSLQKRAPSPEKPQSTAAVPSPVAPSTPKVADDKPTLPAKSSLIGLTRRPENAQATPSQSPVVGSKPSTLQQRPAEVPKADVPEFKGFGPVKRATAGREDNKENADESSPSVKSAASMWGRPASASSQKVAMSSQIQLPSKRDEEAAMRSAGLLASSPSRPTSSNGPSGSPNRANDSMDMSPSVGAPPKPNKPSRVVSGQLLEASPSKGLATSPERPTHETKRKLEEAFGSVPRSSGPLTIDVNALITSSPHQDRIFRTVRKTVYLATEANDLKQLQPQEDYTFFDERVYACHHTYAIGDGPKKNEIFLWVGELASGDAVDQAQAAVKKLAKEAGNAFVHTVRQGTEIPGFLQALGGILVTRRGAGERSSRQYMLCGRKHLGQIVFDEVDFAVGSLCSGFVYLVSYPVTLQETRLYLWKGSACSAEEISAARLAAMDLSETRDVIEVDDKAEFASFLKIFGPDTTRDSVPKAEQIWQVKAQDSGRFSSRLFRIQAEETKQGFFGGMFTRRPSWNSQSPARNPAVNVKVSAQEISPFTQADLDVDGIYLLDAHSELWILLGPMFASQPEHVKNALFGQTLLLASEYALAATSLEDRPSVPKGMVLLSGTPAHFKMLFRHWDDTGLWGTGRLMAGSRGQDDVDVLELEEVMGVACDE</sequence>
<accession>A0AAV9P687</accession>
<feature type="compositionally biased region" description="Polar residues" evidence="1">
    <location>
        <begin position="380"/>
        <end position="398"/>
    </location>
</feature>
<dbReference type="Pfam" id="PF25480">
    <property type="entry name" value="DUF7904"/>
    <property type="match status" value="1"/>
</dbReference>